<proteinExistence type="predicted"/>
<name>A0ABQ9G7K3_9NEOP</name>
<organism evidence="1 2">
    <name type="scientific">Dryococelus australis</name>
    <dbReference type="NCBI Taxonomy" id="614101"/>
    <lineage>
        <taxon>Eukaryota</taxon>
        <taxon>Metazoa</taxon>
        <taxon>Ecdysozoa</taxon>
        <taxon>Arthropoda</taxon>
        <taxon>Hexapoda</taxon>
        <taxon>Insecta</taxon>
        <taxon>Pterygota</taxon>
        <taxon>Neoptera</taxon>
        <taxon>Polyneoptera</taxon>
        <taxon>Phasmatodea</taxon>
        <taxon>Verophasmatodea</taxon>
        <taxon>Anareolatae</taxon>
        <taxon>Phasmatidae</taxon>
        <taxon>Eurycanthinae</taxon>
        <taxon>Dryococelus</taxon>
    </lineage>
</organism>
<protein>
    <submittedName>
        <fullName evidence="1">Uncharacterized protein</fullName>
    </submittedName>
</protein>
<dbReference type="EMBL" id="JARBHB010000014">
    <property type="protein sequence ID" value="KAJ8868430.1"/>
    <property type="molecule type" value="Genomic_DNA"/>
</dbReference>
<dbReference type="PROSITE" id="PS51257">
    <property type="entry name" value="PROKAR_LIPOPROTEIN"/>
    <property type="match status" value="1"/>
</dbReference>
<sequence>MKRGDKSRAVGTISHSIISACQPRSFGSPVQLGILLHLHSKISGDAFVQFAFDNVDVNTRTINEHGAVHILDGIKCTAS</sequence>
<evidence type="ECO:0000313" key="1">
    <source>
        <dbReference type="EMBL" id="KAJ8868430.1"/>
    </source>
</evidence>
<gene>
    <name evidence="1" type="ORF">PR048_029946</name>
</gene>
<reference evidence="1 2" key="1">
    <citation type="submission" date="2023-02" db="EMBL/GenBank/DDBJ databases">
        <title>LHISI_Scaffold_Assembly.</title>
        <authorList>
            <person name="Stuart O.P."/>
            <person name="Cleave R."/>
            <person name="Magrath M.J.L."/>
            <person name="Mikheyev A.S."/>
        </authorList>
    </citation>
    <scope>NUCLEOTIDE SEQUENCE [LARGE SCALE GENOMIC DNA]</scope>
    <source>
        <strain evidence="1">Daus_M_001</strain>
        <tissue evidence="1">Leg muscle</tissue>
    </source>
</reference>
<evidence type="ECO:0000313" key="2">
    <source>
        <dbReference type="Proteomes" id="UP001159363"/>
    </source>
</evidence>
<accession>A0ABQ9G7K3</accession>
<dbReference type="Proteomes" id="UP001159363">
    <property type="component" value="Chromosome 13"/>
</dbReference>
<keyword evidence="2" id="KW-1185">Reference proteome</keyword>
<comment type="caution">
    <text evidence="1">The sequence shown here is derived from an EMBL/GenBank/DDBJ whole genome shotgun (WGS) entry which is preliminary data.</text>
</comment>